<dbReference type="InterPro" id="IPR052356">
    <property type="entry name" value="Thiol_S-MT"/>
</dbReference>
<dbReference type="AlphaFoldDB" id="C1N2E2"/>
<dbReference type="Proteomes" id="UP000001876">
    <property type="component" value="Unassembled WGS sequence"/>
</dbReference>
<reference evidence="4 5" key="1">
    <citation type="journal article" date="2009" name="Science">
        <title>Green evolution and dynamic adaptations revealed by genomes of the marine picoeukaryotes Micromonas.</title>
        <authorList>
            <person name="Worden A.Z."/>
            <person name="Lee J.H."/>
            <person name="Mock T."/>
            <person name="Rouze P."/>
            <person name="Simmons M.P."/>
            <person name="Aerts A.L."/>
            <person name="Allen A.E."/>
            <person name="Cuvelier M.L."/>
            <person name="Derelle E."/>
            <person name="Everett M.V."/>
            <person name="Foulon E."/>
            <person name="Grimwood J."/>
            <person name="Gundlach H."/>
            <person name="Henrissat B."/>
            <person name="Napoli C."/>
            <person name="McDonald S.M."/>
            <person name="Parker M.S."/>
            <person name="Rombauts S."/>
            <person name="Salamov A."/>
            <person name="Von Dassow P."/>
            <person name="Badger J.H."/>
            <person name="Coutinho P.M."/>
            <person name="Demir E."/>
            <person name="Dubchak I."/>
            <person name="Gentemann C."/>
            <person name="Eikrem W."/>
            <person name="Gready J.E."/>
            <person name="John U."/>
            <person name="Lanier W."/>
            <person name="Lindquist E.A."/>
            <person name="Lucas S."/>
            <person name="Mayer K.F."/>
            <person name="Moreau H."/>
            <person name="Not F."/>
            <person name="Otillar R."/>
            <person name="Panaud O."/>
            <person name="Pangilinan J."/>
            <person name="Paulsen I."/>
            <person name="Piegu B."/>
            <person name="Poliakov A."/>
            <person name="Robbens S."/>
            <person name="Schmutz J."/>
            <person name="Toulza E."/>
            <person name="Wyss T."/>
            <person name="Zelensky A."/>
            <person name="Zhou K."/>
            <person name="Armbrust E.V."/>
            <person name="Bhattacharya D."/>
            <person name="Goodenough U.W."/>
            <person name="Van de Peer Y."/>
            <person name="Grigoriev I.V."/>
        </authorList>
    </citation>
    <scope>NUCLEOTIDE SEQUENCE [LARGE SCALE GENOMIC DNA]</scope>
    <source>
        <strain evidence="4 5">CCMP1545</strain>
    </source>
</reference>
<keyword evidence="2" id="KW-1133">Transmembrane helix</keyword>
<feature type="domain" description="Methyltransferase type 11" evidence="3">
    <location>
        <begin position="192"/>
        <end position="231"/>
    </location>
</feature>
<dbReference type="EMBL" id="GG663745">
    <property type="protein sequence ID" value="EEH53782.1"/>
    <property type="molecule type" value="Genomic_DNA"/>
</dbReference>
<feature type="region of interest" description="Disordered" evidence="1">
    <location>
        <begin position="280"/>
        <end position="314"/>
    </location>
</feature>
<dbReference type="Pfam" id="PF08241">
    <property type="entry name" value="Methyltransf_11"/>
    <property type="match status" value="1"/>
</dbReference>
<evidence type="ECO:0000313" key="4">
    <source>
        <dbReference type="EMBL" id="EEH53782.1"/>
    </source>
</evidence>
<dbReference type="InterPro" id="IPR013216">
    <property type="entry name" value="Methyltransf_11"/>
</dbReference>
<evidence type="ECO:0000256" key="2">
    <source>
        <dbReference type="SAM" id="Phobius"/>
    </source>
</evidence>
<keyword evidence="2" id="KW-0812">Transmembrane</keyword>
<dbReference type="GO" id="GO:0008757">
    <property type="term" value="F:S-adenosylmethionine-dependent methyltransferase activity"/>
    <property type="evidence" value="ECO:0007669"/>
    <property type="project" value="InterPro"/>
</dbReference>
<protein>
    <submittedName>
        <fullName evidence="4">Predicted protein</fullName>
    </submittedName>
</protein>
<organism evidence="5">
    <name type="scientific">Micromonas pusilla (strain CCMP1545)</name>
    <name type="common">Picoplanktonic green alga</name>
    <dbReference type="NCBI Taxonomy" id="564608"/>
    <lineage>
        <taxon>Eukaryota</taxon>
        <taxon>Viridiplantae</taxon>
        <taxon>Chlorophyta</taxon>
        <taxon>Mamiellophyceae</taxon>
        <taxon>Mamiellales</taxon>
        <taxon>Mamiellaceae</taxon>
        <taxon>Micromonas</taxon>
    </lineage>
</organism>
<dbReference type="OMA" id="VVYWRVQ"/>
<evidence type="ECO:0000259" key="3">
    <source>
        <dbReference type="Pfam" id="PF08241"/>
    </source>
</evidence>
<dbReference type="Gene3D" id="3.40.50.150">
    <property type="entry name" value="Vaccinia Virus protein VP39"/>
    <property type="match status" value="1"/>
</dbReference>
<accession>C1N2E2</accession>
<dbReference type="STRING" id="564608.C1N2E2"/>
<keyword evidence="2" id="KW-0472">Membrane</keyword>
<evidence type="ECO:0000256" key="1">
    <source>
        <dbReference type="SAM" id="MobiDB-lite"/>
    </source>
</evidence>
<dbReference type="InterPro" id="IPR029063">
    <property type="entry name" value="SAM-dependent_MTases_sf"/>
</dbReference>
<dbReference type="PANTHER" id="PTHR45036">
    <property type="entry name" value="METHYLTRANSFERASE LIKE 7B"/>
    <property type="match status" value="1"/>
</dbReference>
<gene>
    <name evidence="4" type="ORF">MICPUCDRAFT_51495</name>
</gene>
<dbReference type="PANTHER" id="PTHR45036:SF1">
    <property type="entry name" value="METHYLTRANSFERASE LIKE 7A"/>
    <property type="match status" value="1"/>
</dbReference>
<proteinExistence type="predicted"/>
<evidence type="ECO:0000313" key="5">
    <source>
        <dbReference type="Proteomes" id="UP000001876"/>
    </source>
</evidence>
<dbReference type="GeneID" id="9687296"/>
<dbReference type="OrthoDB" id="416496at2759"/>
<keyword evidence="5" id="KW-1185">Reference proteome</keyword>
<dbReference type="KEGG" id="mpp:MICPUCDRAFT_51495"/>
<feature type="transmembrane region" description="Helical" evidence="2">
    <location>
        <begin position="43"/>
        <end position="64"/>
    </location>
</feature>
<sequence>MAASSATFFDDVVAAASSSAPPPPDTPPPPALFELALASPTPLGATLALLGGFAIAKAVVYWRVQFITAAMIGRHVPPTARRVLEYGVGAGKNLYYYPKTVGMVVGVDPDAKEDLLIQVRRVLARLSLPARRISPPRVPRFQSRHTSTPFNSAPDAFEPHPDVALNDGTTLSVASAVPFVAKAQPNEDPTGQPDASIDAVVTTGALGKSADPAKIIAEAGRILKPGAPLVFCEDMSFGKGKVLDALTSSDAARAFERPEYDDGWATLPLSPVAIGVAVRKRDGDAGNGGGAAKRGDDFEASLGLGGGKRGKRKK</sequence>
<dbReference type="SUPFAM" id="SSF53335">
    <property type="entry name" value="S-adenosyl-L-methionine-dependent methyltransferases"/>
    <property type="match status" value="1"/>
</dbReference>
<name>C1N2E2_MICPC</name>
<dbReference type="RefSeq" id="XP_003062070.1">
    <property type="nucleotide sequence ID" value="XM_003062024.1"/>
</dbReference>